<proteinExistence type="predicted"/>
<reference evidence="1" key="1">
    <citation type="submission" date="2021-05" db="EMBL/GenBank/DDBJ databases">
        <authorList>
            <person name="Alioto T."/>
            <person name="Alioto T."/>
            <person name="Gomez Garrido J."/>
        </authorList>
    </citation>
    <scope>NUCLEOTIDE SEQUENCE</scope>
</reference>
<dbReference type="AlphaFoldDB" id="A0A8D8WH38"/>
<name>A0A8D8WH38_9HEMI</name>
<accession>A0A8D8WH38</accession>
<evidence type="ECO:0000313" key="1">
    <source>
        <dbReference type="EMBL" id="CAG6660002.1"/>
    </source>
</evidence>
<organism evidence="1">
    <name type="scientific">Cacopsylla melanoneura</name>
    <dbReference type="NCBI Taxonomy" id="428564"/>
    <lineage>
        <taxon>Eukaryota</taxon>
        <taxon>Metazoa</taxon>
        <taxon>Ecdysozoa</taxon>
        <taxon>Arthropoda</taxon>
        <taxon>Hexapoda</taxon>
        <taxon>Insecta</taxon>
        <taxon>Pterygota</taxon>
        <taxon>Neoptera</taxon>
        <taxon>Paraneoptera</taxon>
        <taxon>Hemiptera</taxon>
        <taxon>Sternorrhyncha</taxon>
        <taxon>Psylloidea</taxon>
        <taxon>Psyllidae</taxon>
        <taxon>Psyllinae</taxon>
        <taxon>Cacopsylla</taxon>
    </lineage>
</organism>
<dbReference type="EMBL" id="HBUF01195790">
    <property type="protein sequence ID" value="CAG6660002.1"/>
    <property type="molecule type" value="Transcribed_RNA"/>
</dbReference>
<protein>
    <submittedName>
        <fullName evidence="1">Uncharacterized protein</fullName>
    </submittedName>
</protein>
<sequence length="126" mass="14824">MRHFFLLLTEETQKVGLKINDEKTKFMEMNRQIDGQRLDKLEVGTHSFERTEEFKYLGVFINSSNTEKLEIINRIEGANKSFYACSKLLGSKLLSHCTKLRIYKTIIRCGKLDFKQRHEKEAVCVF</sequence>